<dbReference type="AlphaFoldDB" id="A0AAW9ECN6"/>
<dbReference type="EMBL" id="JAWZZT010000467">
    <property type="protein sequence ID" value="MDX7018047.1"/>
    <property type="molecule type" value="Genomic_DNA"/>
</dbReference>
<gene>
    <name evidence="1" type="ORF">SJ059_26830</name>
</gene>
<organism evidence="1 2">
    <name type="scientific">Klebsiella aerogenes</name>
    <name type="common">Enterobacter aerogenes</name>
    <dbReference type="NCBI Taxonomy" id="548"/>
    <lineage>
        <taxon>Bacteria</taxon>
        <taxon>Pseudomonadati</taxon>
        <taxon>Pseudomonadota</taxon>
        <taxon>Gammaproteobacteria</taxon>
        <taxon>Enterobacterales</taxon>
        <taxon>Enterobacteriaceae</taxon>
        <taxon>Klebsiella/Raoultella group</taxon>
        <taxon>Klebsiella</taxon>
    </lineage>
</organism>
<sequence length="58" mass="6741">MTRAPAPFPLERLADIPERPEDFRLLERIPLTREPQSWPLELSPMVGDEQPMVLLDTE</sequence>
<feature type="non-terminal residue" evidence="1">
    <location>
        <position position="58"/>
    </location>
</feature>
<evidence type="ECO:0000313" key="1">
    <source>
        <dbReference type="EMBL" id="MDX7018047.1"/>
    </source>
</evidence>
<name>A0AAW9ECN6_KLEAE</name>
<comment type="caution">
    <text evidence="1">The sequence shown here is derived from an EMBL/GenBank/DDBJ whole genome shotgun (WGS) entry which is preliminary data.</text>
</comment>
<proteinExistence type="predicted"/>
<accession>A0AAW9ECN6</accession>
<protein>
    <submittedName>
        <fullName evidence="1">DNA polymerase III subunit epsilon</fullName>
    </submittedName>
</protein>
<evidence type="ECO:0000313" key="2">
    <source>
        <dbReference type="Proteomes" id="UP001279012"/>
    </source>
</evidence>
<dbReference type="Proteomes" id="UP001279012">
    <property type="component" value="Unassembled WGS sequence"/>
</dbReference>
<reference evidence="1" key="1">
    <citation type="submission" date="2023-11" db="EMBL/GenBank/DDBJ databases">
        <title>Detection of rare carbapenemases in Enterobacterales - comparison of two colorimetric and two CIM-based carbapenemase assays.</title>
        <authorList>
            <person name="Schaffarczyk L."/>
            <person name="Noster J."/>
            <person name="Stelzer Y."/>
            <person name="Sattler J."/>
            <person name="Gatermann S."/>
            <person name="Hamprecht A."/>
        </authorList>
    </citation>
    <scope>NUCLEOTIDE SEQUENCE</scope>
    <source>
        <strain evidence="1">CIM-Cont-037</strain>
    </source>
</reference>